<keyword evidence="2" id="KW-1185">Reference proteome</keyword>
<comment type="caution">
    <text evidence="1">The sequence shown here is derived from an EMBL/GenBank/DDBJ whole genome shotgun (WGS) entry which is preliminary data.</text>
</comment>
<evidence type="ECO:0000313" key="2">
    <source>
        <dbReference type="Proteomes" id="UP000615326"/>
    </source>
</evidence>
<evidence type="ECO:0000313" key="1">
    <source>
        <dbReference type="EMBL" id="NHO33789.1"/>
    </source>
</evidence>
<accession>A0ABX0KBH7</accession>
<dbReference type="RefSeq" id="WP_173578256.1">
    <property type="nucleotide sequence ID" value="NZ_WOSW01000038.1"/>
</dbReference>
<dbReference type="Proteomes" id="UP000615326">
    <property type="component" value="Unassembled WGS sequence"/>
</dbReference>
<dbReference type="EMBL" id="WOSW01000038">
    <property type="protein sequence ID" value="NHO33789.1"/>
    <property type="molecule type" value="Genomic_DNA"/>
</dbReference>
<organism evidence="1 2">
    <name type="scientific">Acetobacter fallax</name>
    <dbReference type="NCBI Taxonomy" id="1737473"/>
    <lineage>
        <taxon>Bacteria</taxon>
        <taxon>Pseudomonadati</taxon>
        <taxon>Pseudomonadota</taxon>
        <taxon>Alphaproteobacteria</taxon>
        <taxon>Acetobacterales</taxon>
        <taxon>Acetobacteraceae</taxon>
        <taxon>Acetobacter</taxon>
    </lineage>
</organism>
<gene>
    <name evidence="1" type="ORF">GOB84_14755</name>
</gene>
<reference evidence="1 2" key="1">
    <citation type="journal article" date="2020" name="Int. J. Syst. Evol. Microbiol.">
        <title>Novel acetic acid bacteria from cider fermentations: Acetobacter conturbans sp. nov. and Acetobacter fallax sp. nov.</title>
        <authorList>
            <person name="Sombolestani A.S."/>
            <person name="Cleenwerck I."/>
            <person name="Cnockaert M."/>
            <person name="Borremans W."/>
            <person name="Wieme A.D."/>
            <person name="De Vuyst L."/>
            <person name="Vandamme P."/>
        </authorList>
    </citation>
    <scope>NUCLEOTIDE SEQUENCE [LARGE SCALE GENOMIC DNA]</scope>
    <source>
        <strain evidence="1 2">LMG 1637</strain>
    </source>
</reference>
<protein>
    <submittedName>
        <fullName evidence="1">Uncharacterized protein</fullName>
    </submittedName>
</protein>
<proteinExistence type="predicted"/>
<sequence>MSKICRGDIIEFRDRYAIVLEKTKAEQIIFVPVELNIEYNHRALFIVRKVESLSDESLMRNGIHALCIIGRSPINGEMKICGHLHSQDIDDIEAVSVMEYNTRRSENTRGGSFESPLALSVGVMAGSASVWNGKRAPTRRASL</sequence>
<name>A0ABX0KBH7_9PROT</name>